<dbReference type="EMBL" id="JAMDGZ010000043">
    <property type="protein sequence ID" value="MDD1015740.1"/>
    <property type="molecule type" value="Genomic_DNA"/>
</dbReference>
<comment type="caution">
    <text evidence="2">The sequence shown here is derived from an EMBL/GenBank/DDBJ whole genome shotgun (WGS) entry which is preliminary data.</text>
</comment>
<name>A0ABT5PBR6_9PSED</name>
<proteinExistence type="predicted"/>
<keyword evidence="1" id="KW-0472">Membrane</keyword>
<protein>
    <submittedName>
        <fullName evidence="2">Uncharacterized protein</fullName>
    </submittedName>
</protein>
<sequence>MSLTMAILMLVGAWLSVAAAMLWGVLRIARHHHPHHRIAPEGKPAPTGNFRKA</sequence>
<evidence type="ECO:0000256" key="1">
    <source>
        <dbReference type="SAM" id="Phobius"/>
    </source>
</evidence>
<evidence type="ECO:0000313" key="3">
    <source>
        <dbReference type="Proteomes" id="UP001148184"/>
    </source>
</evidence>
<organism evidence="2 3">
    <name type="scientific">Pseudomonas rubra</name>
    <dbReference type="NCBI Taxonomy" id="2942627"/>
    <lineage>
        <taxon>Bacteria</taxon>
        <taxon>Pseudomonadati</taxon>
        <taxon>Pseudomonadota</taxon>
        <taxon>Gammaproteobacteria</taxon>
        <taxon>Pseudomonadales</taxon>
        <taxon>Pseudomonadaceae</taxon>
        <taxon>Pseudomonas</taxon>
    </lineage>
</organism>
<evidence type="ECO:0000313" key="2">
    <source>
        <dbReference type="EMBL" id="MDD1015740.1"/>
    </source>
</evidence>
<dbReference type="Proteomes" id="UP001148184">
    <property type="component" value="Unassembled WGS sequence"/>
</dbReference>
<reference evidence="2 3" key="1">
    <citation type="submission" date="2022-05" db="EMBL/GenBank/DDBJ databases">
        <title>Novel Pseudomonas spp. Isolated from a Rainbow Trout Aquaculture Facility.</title>
        <authorList>
            <person name="Testerman T."/>
            <person name="Graf J."/>
        </authorList>
    </citation>
    <scope>NUCLEOTIDE SEQUENCE [LARGE SCALE GENOMIC DNA]</scope>
    <source>
        <strain evidence="2 3">ID1025</strain>
    </source>
</reference>
<keyword evidence="3" id="KW-1185">Reference proteome</keyword>
<accession>A0ABT5PBR6</accession>
<gene>
    <name evidence="2" type="ORF">M5G17_18860</name>
</gene>
<dbReference type="RefSeq" id="WP_273894437.1">
    <property type="nucleotide sequence ID" value="NZ_JAMDGP010000061.1"/>
</dbReference>
<feature type="transmembrane region" description="Helical" evidence="1">
    <location>
        <begin position="6"/>
        <end position="26"/>
    </location>
</feature>
<keyword evidence="1" id="KW-1133">Transmembrane helix</keyword>
<keyword evidence="1" id="KW-0812">Transmembrane</keyword>